<evidence type="ECO:0000313" key="3">
    <source>
        <dbReference type="EMBL" id="GHG15245.1"/>
    </source>
</evidence>
<comment type="caution">
    <text evidence="3">The sequence shown here is derived from an EMBL/GenBank/DDBJ whole genome shotgun (WGS) entry which is preliminary data.</text>
</comment>
<sequence>MRRLLVLCGIALMSITACSPQTTGTASPVNTSSSPGRPNTAQQVPGPGVPKVETPIDTERFRSAPCSTLTEDQAAEVFGGASTAKPDAQAPAGPTCTWAPVDLTGATVNLIFSTVDQLGLTSVYQAKDSTYKLFQPLESIGDYPVVAYGTSDQRTDGICSIAIGTSDHSTVDITVTQSRGNIGKVDPCAAARTVGSKVLATLREGS</sequence>
<evidence type="ECO:0008006" key="5">
    <source>
        <dbReference type="Google" id="ProtNLM"/>
    </source>
</evidence>
<protein>
    <recommendedName>
        <fullName evidence="5">DUF3558 domain-containing protein</fullName>
    </recommendedName>
</protein>
<name>A0ABQ3KFV5_9PSEU</name>
<feature type="compositionally biased region" description="Polar residues" evidence="1">
    <location>
        <begin position="20"/>
        <end position="43"/>
    </location>
</feature>
<evidence type="ECO:0000256" key="1">
    <source>
        <dbReference type="SAM" id="MobiDB-lite"/>
    </source>
</evidence>
<keyword evidence="2" id="KW-0732">Signal</keyword>
<evidence type="ECO:0000256" key="2">
    <source>
        <dbReference type="SAM" id="SignalP"/>
    </source>
</evidence>
<keyword evidence="4" id="KW-1185">Reference proteome</keyword>
<proteinExistence type="predicted"/>
<feature type="signal peptide" evidence="2">
    <location>
        <begin position="1"/>
        <end position="19"/>
    </location>
</feature>
<dbReference type="Proteomes" id="UP000649955">
    <property type="component" value="Unassembled WGS sequence"/>
</dbReference>
<dbReference type="Pfam" id="PF12079">
    <property type="entry name" value="DUF3558"/>
    <property type="match status" value="1"/>
</dbReference>
<dbReference type="InterPro" id="IPR024520">
    <property type="entry name" value="DUF3558"/>
</dbReference>
<feature type="chain" id="PRO_5045671664" description="DUF3558 domain-containing protein" evidence="2">
    <location>
        <begin position="20"/>
        <end position="206"/>
    </location>
</feature>
<evidence type="ECO:0000313" key="4">
    <source>
        <dbReference type="Proteomes" id="UP000649955"/>
    </source>
</evidence>
<organism evidence="3 4">
    <name type="scientific">Amycolatopsis bullii</name>
    <dbReference type="NCBI Taxonomy" id="941987"/>
    <lineage>
        <taxon>Bacteria</taxon>
        <taxon>Bacillati</taxon>
        <taxon>Actinomycetota</taxon>
        <taxon>Actinomycetes</taxon>
        <taxon>Pseudonocardiales</taxon>
        <taxon>Pseudonocardiaceae</taxon>
        <taxon>Amycolatopsis</taxon>
    </lineage>
</organism>
<feature type="region of interest" description="Disordered" evidence="1">
    <location>
        <begin position="20"/>
        <end position="52"/>
    </location>
</feature>
<reference evidence="4" key="1">
    <citation type="journal article" date="2019" name="Int. J. Syst. Evol. Microbiol.">
        <title>The Global Catalogue of Microorganisms (GCM) 10K type strain sequencing project: providing services to taxonomists for standard genome sequencing and annotation.</title>
        <authorList>
            <consortium name="The Broad Institute Genomics Platform"/>
            <consortium name="The Broad Institute Genome Sequencing Center for Infectious Disease"/>
            <person name="Wu L."/>
            <person name="Ma J."/>
        </authorList>
    </citation>
    <scope>NUCLEOTIDE SEQUENCE [LARGE SCALE GENOMIC DNA]</scope>
    <source>
        <strain evidence="4">CGMCC 4.7680</strain>
    </source>
</reference>
<dbReference type="EMBL" id="BNAW01000014">
    <property type="protein sequence ID" value="GHG15245.1"/>
    <property type="molecule type" value="Genomic_DNA"/>
</dbReference>
<gene>
    <name evidence="3" type="ORF">GCM10017567_36560</name>
</gene>
<dbReference type="PROSITE" id="PS51257">
    <property type="entry name" value="PROKAR_LIPOPROTEIN"/>
    <property type="match status" value="1"/>
</dbReference>
<accession>A0ABQ3KFV5</accession>